<dbReference type="FunFam" id="2.40.30.10:FF:000020">
    <property type="entry name" value="Translation elongation factor EF-1"/>
    <property type="match status" value="1"/>
</dbReference>
<dbReference type="Pfam" id="PF03144">
    <property type="entry name" value="GTP_EFTU_D2"/>
    <property type="match status" value="1"/>
</dbReference>
<evidence type="ECO:0000256" key="3">
    <source>
        <dbReference type="ARBA" id="ARBA00022490"/>
    </source>
</evidence>
<feature type="domain" description="Tr-type G" evidence="8">
    <location>
        <begin position="107"/>
        <end position="333"/>
    </location>
</feature>
<dbReference type="GO" id="GO:0005525">
    <property type="term" value="F:GTP binding"/>
    <property type="evidence" value="ECO:0007669"/>
    <property type="project" value="UniProtKB-KW"/>
</dbReference>
<dbReference type="InterPro" id="IPR031157">
    <property type="entry name" value="G_TR_CS"/>
</dbReference>
<feature type="region of interest" description="Disordered" evidence="7">
    <location>
        <begin position="1"/>
        <end position="90"/>
    </location>
</feature>
<dbReference type="InterPro" id="IPR000795">
    <property type="entry name" value="T_Tr_GTP-bd_dom"/>
</dbReference>
<dbReference type="Pfam" id="PF00009">
    <property type="entry name" value="GTP_EFTU"/>
    <property type="match status" value="1"/>
</dbReference>
<keyword evidence="10" id="KW-1185">Reference proteome</keyword>
<evidence type="ECO:0000259" key="8">
    <source>
        <dbReference type="PROSITE" id="PS51722"/>
    </source>
</evidence>
<sequence>MSNWNVNANSFVPNPNARPFVPGQPYTPPTPEQPIVEPAEDWEEQADPSPVTAQQETVSSPVEEPTPAAPVAESAPPKKEPTPEEDVIAPLAKKFQRTVYVDDGSHKEHINIVFVGHVDAGKSTIGGQLMFLTGMVDKRTLEKYEREAKEKGRESWYLSWCMDTNDEEREKGKTVEVGRAYFETEKRHFTILDAPGHKSFVPNMIAGATQADLAVLVISARRGEFETGFDRGGQTREHSMLVKTAGVKHLVILVNKMDDPTVKWEEERFKEIEGKLTPYLRKLGFNPKTDITYIPCSGLTGSFIKDRPSATEGSWYTGPCFIEFIDELLPSFKRDFNGPVRCIVCEKYSEMGTVIIGKMESGCVQKGDTLVVMPNKQPVQVLQIWADDVETDRVVAGDNIKFKLKGIEESELQAGFIICSPDSLAKTGRIFDAEVLVLEHKSIIASGYSCVLHIQSAVEEVTVKGVIATIDKKTGEKKRAKFVKQDEKCIMRLESAESFVLEPFKEFPYLGRFTLRDEGKTIAIGKVLKVIDRSIASFAHFSFPCSSSLASYFFTVVSVVV</sequence>
<dbReference type="PROSITE" id="PS51722">
    <property type="entry name" value="G_TR_2"/>
    <property type="match status" value="1"/>
</dbReference>
<dbReference type="InterPro" id="IPR027417">
    <property type="entry name" value="P-loop_NTPase"/>
</dbReference>
<dbReference type="GO" id="GO:0005737">
    <property type="term" value="C:cytoplasm"/>
    <property type="evidence" value="ECO:0007669"/>
    <property type="project" value="UniProtKB-SubCell"/>
</dbReference>
<feature type="compositionally biased region" description="Low complexity" evidence="7">
    <location>
        <begin position="60"/>
        <end position="75"/>
    </location>
</feature>
<dbReference type="FunFam" id="3.40.50.300:FF:000270">
    <property type="entry name" value="Eukaryotic peptide chain release factor GTP-binding subunit ERF3A"/>
    <property type="match status" value="1"/>
</dbReference>
<dbReference type="CDD" id="cd01883">
    <property type="entry name" value="EF1_alpha"/>
    <property type="match status" value="1"/>
</dbReference>
<dbReference type="InterPro" id="IPR004161">
    <property type="entry name" value="EFTu-like_2"/>
</dbReference>
<dbReference type="Gene3D" id="2.40.30.10">
    <property type="entry name" value="Translation factors"/>
    <property type="match status" value="2"/>
</dbReference>
<dbReference type="InterPro" id="IPR054696">
    <property type="entry name" value="GTP-eEF1A_C"/>
</dbReference>
<dbReference type="InterPro" id="IPR009001">
    <property type="entry name" value="Transl_elong_EF1A/Init_IF2_C"/>
</dbReference>
<dbReference type="Pfam" id="PF22594">
    <property type="entry name" value="GTP-eEF1A_C"/>
    <property type="match status" value="1"/>
</dbReference>
<dbReference type="CDD" id="cd03704">
    <property type="entry name" value="eRF3_C_III"/>
    <property type="match status" value="1"/>
</dbReference>
<evidence type="ECO:0000256" key="2">
    <source>
        <dbReference type="ARBA" id="ARBA00007249"/>
    </source>
</evidence>
<evidence type="ECO:0000256" key="5">
    <source>
        <dbReference type="ARBA" id="ARBA00022741"/>
    </source>
</evidence>
<keyword evidence="6" id="KW-0342">GTP-binding</keyword>
<evidence type="ECO:0000256" key="6">
    <source>
        <dbReference type="ARBA" id="ARBA00023134"/>
    </source>
</evidence>
<dbReference type="EMBL" id="CP092624">
    <property type="protein sequence ID" value="UMM35126.1"/>
    <property type="molecule type" value="Genomic_DNA"/>
</dbReference>
<dbReference type="SUPFAM" id="SSF50447">
    <property type="entry name" value="Translation proteins"/>
    <property type="match status" value="1"/>
</dbReference>
<comment type="similarity">
    <text evidence="2">Belongs to the TRAFAC class translation factor GTPase superfamily. Classic translation factor GTPase family. EF-Tu/EF-1A subfamily.</text>
</comment>
<dbReference type="SUPFAM" id="SSF52540">
    <property type="entry name" value="P-loop containing nucleoside triphosphate hydrolases"/>
    <property type="match status" value="1"/>
</dbReference>
<dbReference type="SUPFAM" id="SSF50465">
    <property type="entry name" value="EF-Tu/eEF-1alpha/eIF2-gamma C-terminal domain"/>
    <property type="match status" value="1"/>
</dbReference>
<reference evidence="9 10" key="1">
    <citation type="submission" date="2022-04" db="EMBL/GenBank/DDBJ databases">
        <title>Chromosome-level reference genomes for two strains of Caenorhabditis briggsae: an improved platform for comparative genomics.</title>
        <authorList>
            <person name="Stevens L."/>
            <person name="Andersen E."/>
        </authorList>
    </citation>
    <scope>NUCLEOTIDE SEQUENCE [LARGE SCALE GENOMIC DNA]</scope>
    <source>
        <strain evidence="9">VX34</strain>
        <tissue evidence="9">Whole-organism</tissue>
    </source>
</reference>
<comment type="subcellular location">
    <subcellularLocation>
        <location evidence="1">Cytoplasm</location>
    </subcellularLocation>
</comment>
<proteinExistence type="inferred from homology"/>
<dbReference type="CDD" id="cd04089">
    <property type="entry name" value="eRF3_II"/>
    <property type="match status" value="1"/>
</dbReference>
<dbReference type="GO" id="GO:0003924">
    <property type="term" value="F:GTPase activity"/>
    <property type="evidence" value="ECO:0007669"/>
    <property type="project" value="InterPro"/>
</dbReference>
<feature type="compositionally biased region" description="Polar residues" evidence="7">
    <location>
        <begin position="1"/>
        <end position="13"/>
    </location>
</feature>
<dbReference type="AlphaFoldDB" id="A0AAE9F4E8"/>
<keyword evidence="4" id="KW-0597">Phosphoprotein</keyword>
<accession>A0AAE9F4E8</accession>
<keyword evidence="5" id="KW-0547">Nucleotide-binding</keyword>
<evidence type="ECO:0000313" key="10">
    <source>
        <dbReference type="Proteomes" id="UP000829354"/>
    </source>
</evidence>
<dbReference type="Gene3D" id="3.40.50.300">
    <property type="entry name" value="P-loop containing nucleotide triphosphate hydrolases"/>
    <property type="match status" value="1"/>
</dbReference>
<protein>
    <recommendedName>
        <fullName evidence="8">Tr-type G domain-containing protein</fullName>
    </recommendedName>
</protein>
<dbReference type="Proteomes" id="UP000829354">
    <property type="component" value="Chromosome V"/>
</dbReference>
<organism evidence="9 10">
    <name type="scientific">Caenorhabditis briggsae</name>
    <dbReference type="NCBI Taxonomy" id="6238"/>
    <lineage>
        <taxon>Eukaryota</taxon>
        <taxon>Metazoa</taxon>
        <taxon>Ecdysozoa</taxon>
        <taxon>Nematoda</taxon>
        <taxon>Chromadorea</taxon>
        <taxon>Rhabditida</taxon>
        <taxon>Rhabditina</taxon>
        <taxon>Rhabditomorpha</taxon>
        <taxon>Rhabditoidea</taxon>
        <taxon>Rhabditidae</taxon>
        <taxon>Peloderinae</taxon>
        <taxon>Caenorhabditis</taxon>
    </lineage>
</organism>
<dbReference type="InterPro" id="IPR009000">
    <property type="entry name" value="Transl_B-barrel_sf"/>
</dbReference>
<name>A0AAE9F4E8_CAEBR</name>
<dbReference type="PANTHER" id="PTHR23115">
    <property type="entry name" value="TRANSLATION FACTOR"/>
    <property type="match status" value="1"/>
</dbReference>
<dbReference type="PROSITE" id="PS00301">
    <property type="entry name" value="G_TR_1"/>
    <property type="match status" value="1"/>
</dbReference>
<dbReference type="PRINTS" id="PR00315">
    <property type="entry name" value="ELONGATNFCT"/>
</dbReference>
<evidence type="ECO:0000313" key="9">
    <source>
        <dbReference type="EMBL" id="UMM35126.1"/>
    </source>
</evidence>
<gene>
    <name evidence="9" type="ORF">L5515_007888</name>
</gene>
<dbReference type="InterPro" id="IPR050100">
    <property type="entry name" value="TRAFAC_GTPase_members"/>
</dbReference>
<keyword evidence="3" id="KW-0963">Cytoplasm</keyword>
<evidence type="ECO:0000256" key="7">
    <source>
        <dbReference type="SAM" id="MobiDB-lite"/>
    </source>
</evidence>
<evidence type="ECO:0000256" key="4">
    <source>
        <dbReference type="ARBA" id="ARBA00022553"/>
    </source>
</evidence>
<evidence type="ECO:0000256" key="1">
    <source>
        <dbReference type="ARBA" id="ARBA00004496"/>
    </source>
</evidence>